<name>A0A9W7CE11_9STRA</name>
<keyword evidence="3" id="KW-1185">Reference proteome</keyword>
<evidence type="ECO:0000313" key="2">
    <source>
        <dbReference type="EMBL" id="GMI06978.1"/>
    </source>
</evidence>
<reference evidence="3" key="1">
    <citation type="journal article" date="2023" name="Commun. Biol.">
        <title>Genome analysis of Parmales, the sister group of diatoms, reveals the evolutionary specialization of diatoms from phago-mixotrophs to photoautotrophs.</title>
        <authorList>
            <person name="Ban H."/>
            <person name="Sato S."/>
            <person name="Yoshikawa S."/>
            <person name="Yamada K."/>
            <person name="Nakamura Y."/>
            <person name="Ichinomiya M."/>
            <person name="Sato N."/>
            <person name="Blanc-Mathieu R."/>
            <person name="Endo H."/>
            <person name="Kuwata A."/>
            <person name="Ogata H."/>
        </authorList>
    </citation>
    <scope>NUCLEOTIDE SEQUENCE [LARGE SCALE GENOMIC DNA]</scope>
    <source>
        <strain evidence="3">NIES 3699</strain>
    </source>
</reference>
<sequence length="262" mass="29360">MQDYDDESIEEVNVFILQFKSNVERLQATSPTSKKRLHPTSSQPPPSPLSPSKLKSCVPPSFLRLLKFFPHKFLRIKSTLLRPFPPSHPSPLPSIVEVGAEWRLKFIKCLKDINIVSGDFVIPTEEYIGDDLQSVLMEYGRGVVEGKEVEGVPGKVYERWGEEVVERLVGYLSVRESIKNLTAVHIFIISSFVSSLPPSPRSSVINLSLSRLNVNAKDNIDLIEPISKVVSVCREKGWEGEMEGIGKVVEMAVEVIRMGMTL</sequence>
<gene>
    <name evidence="2" type="ORF">TrVE_jg267</name>
</gene>
<dbReference type="Proteomes" id="UP001165160">
    <property type="component" value="Unassembled WGS sequence"/>
</dbReference>
<protein>
    <submittedName>
        <fullName evidence="2">Uncharacterized protein</fullName>
    </submittedName>
</protein>
<dbReference type="AlphaFoldDB" id="A0A9W7CE11"/>
<proteinExistence type="predicted"/>
<accession>A0A9W7CE11</accession>
<evidence type="ECO:0000256" key="1">
    <source>
        <dbReference type="SAM" id="MobiDB-lite"/>
    </source>
</evidence>
<organism evidence="2 3">
    <name type="scientific">Triparma verrucosa</name>
    <dbReference type="NCBI Taxonomy" id="1606542"/>
    <lineage>
        <taxon>Eukaryota</taxon>
        <taxon>Sar</taxon>
        <taxon>Stramenopiles</taxon>
        <taxon>Ochrophyta</taxon>
        <taxon>Bolidophyceae</taxon>
        <taxon>Parmales</taxon>
        <taxon>Triparmaceae</taxon>
        <taxon>Triparma</taxon>
    </lineage>
</organism>
<evidence type="ECO:0000313" key="3">
    <source>
        <dbReference type="Proteomes" id="UP001165160"/>
    </source>
</evidence>
<feature type="region of interest" description="Disordered" evidence="1">
    <location>
        <begin position="28"/>
        <end position="53"/>
    </location>
</feature>
<comment type="caution">
    <text evidence="2">The sequence shown here is derived from an EMBL/GenBank/DDBJ whole genome shotgun (WGS) entry which is preliminary data.</text>
</comment>
<dbReference type="EMBL" id="BRXX01000358">
    <property type="protein sequence ID" value="GMI06978.1"/>
    <property type="molecule type" value="Genomic_DNA"/>
</dbReference>